<gene>
    <name evidence="1" type="ORF">SAMN05192564_101145</name>
</gene>
<evidence type="ECO:0008006" key="3">
    <source>
        <dbReference type="Google" id="ProtNLM"/>
    </source>
</evidence>
<reference evidence="2" key="1">
    <citation type="submission" date="2016-10" db="EMBL/GenBank/DDBJ databases">
        <authorList>
            <person name="Varghese N."/>
            <person name="Submissions S."/>
        </authorList>
    </citation>
    <scope>NUCLEOTIDE SEQUENCE [LARGE SCALE GENOMIC DNA]</scope>
    <source>
        <strain evidence="2">LMG 24000</strain>
    </source>
</reference>
<protein>
    <recommendedName>
        <fullName evidence="3">DUF2917 domain-containing protein</fullName>
    </recommendedName>
</protein>
<evidence type="ECO:0000313" key="1">
    <source>
        <dbReference type="EMBL" id="SEA06089.1"/>
    </source>
</evidence>
<dbReference type="RefSeq" id="WP_090527532.1">
    <property type="nucleotide sequence ID" value="NZ_FNRQ01000001.1"/>
</dbReference>
<dbReference type="STRING" id="83784.SAMN05192564_101145"/>
<accession>A0A1H3Y358</accession>
<name>A0A1H3Y358_9BURK</name>
<dbReference type="InterPro" id="IPR021317">
    <property type="entry name" value="DUF2917"/>
</dbReference>
<dbReference type="Proteomes" id="UP000198638">
    <property type="component" value="Unassembled WGS sequence"/>
</dbReference>
<organism evidence="1 2">
    <name type="scientific">Paraburkholderia sartisoli</name>
    <dbReference type="NCBI Taxonomy" id="83784"/>
    <lineage>
        <taxon>Bacteria</taxon>
        <taxon>Pseudomonadati</taxon>
        <taxon>Pseudomonadota</taxon>
        <taxon>Betaproteobacteria</taxon>
        <taxon>Burkholderiales</taxon>
        <taxon>Burkholderiaceae</taxon>
        <taxon>Paraburkholderia</taxon>
    </lineage>
</organism>
<evidence type="ECO:0000313" key="2">
    <source>
        <dbReference type="Proteomes" id="UP000198638"/>
    </source>
</evidence>
<keyword evidence="2" id="KW-1185">Reference proteome</keyword>
<proteinExistence type="predicted"/>
<dbReference type="OrthoDB" id="9005660at2"/>
<dbReference type="Pfam" id="PF11142">
    <property type="entry name" value="DUF2917"/>
    <property type="match status" value="1"/>
</dbReference>
<dbReference type="AlphaFoldDB" id="A0A1H3Y358"/>
<dbReference type="EMBL" id="FNRQ01000001">
    <property type="protein sequence ID" value="SEA06089.1"/>
    <property type="molecule type" value="Genomic_DNA"/>
</dbReference>
<sequence length="108" mass="12405">MREISSSITFEIQAGETVPLMVMRSTRLKVSGAAVWVTRSDDIEDYWLEAGHTLRLRRGERLWLSVEGGPVARLAFSVPTRADERAINWFARVTDRLGCWLRQGWRTV</sequence>